<keyword evidence="2" id="KW-0472">Membrane</keyword>
<reference evidence="5" key="1">
    <citation type="journal article" date="2020" name="Stud. Mycol.">
        <title>101 Dothideomycetes genomes: a test case for predicting lifestyles and emergence of pathogens.</title>
        <authorList>
            <person name="Haridas S."/>
            <person name="Albert R."/>
            <person name="Binder M."/>
            <person name="Bloem J."/>
            <person name="Labutti K."/>
            <person name="Salamov A."/>
            <person name="Andreopoulos B."/>
            <person name="Baker S."/>
            <person name="Barry K."/>
            <person name="Bills G."/>
            <person name="Bluhm B."/>
            <person name="Cannon C."/>
            <person name="Castanera R."/>
            <person name="Culley D."/>
            <person name="Daum C."/>
            <person name="Ezra D."/>
            <person name="Gonzalez J."/>
            <person name="Henrissat B."/>
            <person name="Kuo A."/>
            <person name="Liang C."/>
            <person name="Lipzen A."/>
            <person name="Lutzoni F."/>
            <person name="Magnuson J."/>
            <person name="Mondo S."/>
            <person name="Nolan M."/>
            <person name="Ohm R."/>
            <person name="Pangilinan J."/>
            <person name="Park H.-J."/>
            <person name="Ramirez L."/>
            <person name="Alfaro M."/>
            <person name="Sun H."/>
            <person name="Tritt A."/>
            <person name="Yoshinaga Y."/>
            <person name="Zwiers L.-H."/>
            <person name="Turgeon B."/>
            <person name="Goodwin S."/>
            <person name="Spatafora J."/>
            <person name="Crous P."/>
            <person name="Grigoriev I."/>
        </authorList>
    </citation>
    <scope>NUCLEOTIDE SEQUENCE</scope>
    <source>
        <strain evidence="5">CBS 121167</strain>
    </source>
</reference>
<dbReference type="Gene3D" id="2.40.70.10">
    <property type="entry name" value="Acid Proteases"/>
    <property type="match status" value="2"/>
</dbReference>
<sequence>MARLLVCGYLLFWLTRASLTFNCSLGPIYVDMHKRAVHGTPVYQYGTFLGVGSPSQNQSLVPSLSHNEISVASIDYCKHSRLPHCVNETHGNFNFSESGTWLGIDDYSAIDDTGDFFNESFAGQDELHIFTHFLETNPPSEEILHNFTFEVATKGEPNPGIVGLGPKSTLLQQLYDNNRIAGRTYSIYTASGSERAGGVVNGSLTLGGYDSNRFTGIPYSYRMDTFNASPLSVKVSDIVLEDPSNSHRNISLFSASEFPELKDDFQGFEAEITTDQYPLSLPYEITQNYISALSAVPSDNPDGSLSLSKPYNGSMTIVLSNGFRATLPREVMYNVSGLSPVADRNESSTTPNYLSLAWLSQVYLMLDYDSSVFYLAQVVPLVKYAVPKTFCPGTVPQHYIPPRKGFAARGLIGAVLGGFIGGIALLCLVWVLFTNWRKGRVGAMSERQRLMGLGCRGEWIEIPETNSNSPQSRKGKARSLDWPE</sequence>
<evidence type="ECO:0000256" key="2">
    <source>
        <dbReference type="SAM" id="Phobius"/>
    </source>
</evidence>
<feature type="signal peptide" evidence="3">
    <location>
        <begin position="1"/>
        <end position="17"/>
    </location>
</feature>
<feature type="region of interest" description="Disordered" evidence="1">
    <location>
        <begin position="464"/>
        <end position="484"/>
    </location>
</feature>
<gene>
    <name evidence="5" type="ORF">K452DRAFT_230487</name>
</gene>
<dbReference type="AlphaFoldDB" id="A0A6A6B820"/>
<feature type="transmembrane region" description="Helical" evidence="2">
    <location>
        <begin position="411"/>
        <end position="433"/>
    </location>
</feature>
<evidence type="ECO:0000313" key="6">
    <source>
        <dbReference type="Proteomes" id="UP000799438"/>
    </source>
</evidence>
<evidence type="ECO:0000313" key="5">
    <source>
        <dbReference type="EMBL" id="KAF2140240.1"/>
    </source>
</evidence>
<dbReference type="InterPro" id="IPR033121">
    <property type="entry name" value="PEPTIDASE_A1"/>
</dbReference>
<dbReference type="EMBL" id="ML995490">
    <property type="protein sequence ID" value="KAF2140240.1"/>
    <property type="molecule type" value="Genomic_DNA"/>
</dbReference>
<name>A0A6A6B820_9PEZI</name>
<keyword evidence="2" id="KW-1133">Transmembrane helix</keyword>
<evidence type="ECO:0000256" key="3">
    <source>
        <dbReference type="SAM" id="SignalP"/>
    </source>
</evidence>
<protein>
    <recommendedName>
        <fullName evidence="4">Peptidase A1 domain-containing protein</fullName>
    </recommendedName>
</protein>
<dbReference type="GeneID" id="54294594"/>
<organism evidence="5 6">
    <name type="scientific">Aplosporella prunicola CBS 121167</name>
    <dbReference type="NCBI Taxonomy" id="1176127"/>
    <lineage>
        <taxon>Eukaryota</taxon>
        <taxon>Fungi</taxon>
        <taxon>Dikarya</taxon>
        <taxon>Ascomycota</taxon>
        <taxon>Pezizomycotina</taxon>
        <taxon>Dothideomycetes</taxon>
        <taxon>Dothideomycetes incertae sedis</taxon>
        <taxon>Botryosphaeriales</taxon>
        <taxon>Aplosporellaceae</taxon>
        <taxon>Aplosporella</taxon>
    </lineage>
</organism>
<dbReference type="SUPFAM" id="SSF50630">
    <property type="entry name" value="Acid proteases"/>
    <property type="match status" value="1"/>
</dbReference>
<feature type="domain" description="Peptidase A1" evidence="4">
    <location>
        <begin position="45"/>
        <end position="376"/>
    </location>
</feature>
<evidence type="ECO:0000256" key="1">
    <source>
        <dbReference type="SAM" id="MobiDB-lite"/>
    </source>
</evidence>
<accession>A0A6A6B820</accession>
<dbReference type="InterPro" id="IPR021109">
    <property type="entry name" value="Peptidase_aspartic_dom_sf"/>
</dbReference>
<dbReference type="RefSeq" id="XP_033395953.1">
    <property type="nucleotide sequence ID" value="XM_033537098.1"/>
</dbReference>
<dbReference type="PROSITE" id="PS51767">
    <property type="entry name" value="PEPTIDASE_A1"/>
    <property type="match status" value="1"/>
</dbReference>
<proteinExistence type="predicted"/>
<keyword evidence="3" id="KW-0732">Signal</keyword>
<dbReference type="OrthoDB" id="5361565at2759"/>
<dbReference type="Proteomes" id="UP000799438">
    <property type="component" value="Unassembled WGS sequence"/>
</dbReference>
<keyword evidence="6" id="KW-1185">Reference proteome</keyword>
<feature type="chain" id="PRO_5025452493" description="Peptidase A1 domain-containing protein" evidence="3">
    <location>
        <begin position="18"/>
        <end position="484"/>
    </location>
</feature>
<keyword evidence="2" id="KW-0812">Transmembrane</keyword>
<evidence type="ECO:0000259" key="4">
    <source>
        <dbReference type="PROSITE" id="PS51767"/>
    </source>
</evidence>